<dbReference type="InterPro" id="IPR050300">
    <property type="entry name" value="GDXG_lipolytic_enzyme"/>
</dbReference>
<protein>
    <submittedName>
        <fullName evidence="3">Alpha/beta hydrolase fold-domain-containing protein</fullName>
    </submittedName>
</protein>
<evidence type="ECO:0000313" key="4">
    <source>
        <dbReference type="Proteomes" id="UP001610446"/>
    </source>
</evidence>
<evidence type="ECO:0000259" key="2">
    <source>
        <dbReference type="Pfam" id="PF07859"/>
    </source>
</evidence>
<dbReference type="Gene3D" id="3.40.50.1820">
    <property type="entry name" value="alpha/beta hydrolase"/>
    <property type="match status" value="1"/>
</dbReference>
<organism evidence="3 4">
    <name type="scientific">Aspergillus pseudoustus</name>
    <dbReference type="NCBI Taxonomy" id="1810923"/>
    <lineage>
        <taxon>Eukaryota</taxon>
        <taxon>Fungi</taxon>
        <taxon>Dikarya</taxon>
        <taxon>Ascomycota</taxon>
        <taxon>Pezizomycotina</taxon>
        <taxon>Eurotiomycetes</taxon>
        <taxon>Eurotiomycetidae</taxon>
        <taxon>Eurotiales</taxon>
        <taxon>Aspergillaceae</taxon>
        <taxon>Aspergillus</taxon>
        <taxon>Aspergillus subgen. Nidulantes</taxon>
    </lineage>
</organism>
<dbReference type="PANTHER" id="PTHR48081">
    <property type="entry name" value="AB HYDROLASE SUPERFAMILY PROTEIN C4A8.06C"/>
    <property type="match status" value="1"/>
</dbReference>
<sequence length="328" mass="36182">MTLKYDPEFAQIMQGFSEKVADFPSASSTDFEAKRRFYEEITSEIERRKPMPADLEISRYLVDAADGHKIPVYRFFQPAKHDARTRKSTAPLAPAILHCHGGGMVVGSVQCEKNTLAAKVSSTEVQIFSVDYRLAPEHPHPTLVEDCYAALCWLHANSREQFGIDPARIAVMGESAGGGIAAGVALLGRDRGLCPPLAKQILIYPMLDDRNTIPNPNIEPFAIYKTDDNKVNWTALLGAHAGTEAVSPYAAPARVESVEGLPPTYMDLGDLDIFRDENVKYAMRLILANIQTELHLYPGVSHGFENIAPGITITKQALENRKRAVQSF</sequence>
<gene>
    <name evidence="3" type="ORF">BJY01DRAFT_227646</name>
</gene>
<dbReference type="InterPro" id="IPR013094">
    <property type="entry name" value="AB_hydrolase_3"/>
</dbReference>
<name>A0ABR4IQ90_9EURO</name>
<dbReference type="Pfam" id="PF07859">
    <property type="entry name" value="Abhydrolase_3"/>
    <property type="match status" value="1"/>
</dbReference>
<dbReference type="SUPFAM" id="SSF53474">
    <property type="entry name" value="alpha/beta-Hydrolases"/>
    <property type="match status" value="1"/>
</dbReference>
<dbReference type="EMBL" id="JBFXLU010000319">
    <property type="protein sequence ID" value="KAL2829894.1"/>
    <property type="molecule type" value="Genomic_DNA"/>
</dbReference>
<evidence type="ECO:0000256" key="1">
    <source>
        <dbReference type="ARBA" id="ARBA00022801"/>
    </source>
</evidence>
<evidence type="ECO:0000313" key="3">
    <source>
        <dbReference type="EMBL" id="KAL2829894.1"/>
    </source>
</evidence>
<dbReference type="PANTHER" id="PTHR48081:SF8">
    <property type="entry name" value="ALPHA_BETA HYDROLASE FOLD-3 DOMAIN-CONTAINING PROTEIN-RELATED"/>
    <property type="match status" value="1"/>
</dbReference>
<proteinExistence type="predicted"/>
<feature type="domain" description="Alpha/beta hydrolase fold-3" evidence="2">
    <location>
        <begin position="96"/>
        <end position="305"/>
    </location>
</feature>
<dbReference type="InterPro" id="IPR029058">
    <property type="entry name" value="AB_hydrolase_fold"/>
</dbReference>
<dbReference type="Proteomes" id="UP001610446">
    <property type="component" value="Unassembled WGS sequence"/>
</dbReference>
<reference evidence="3 4" key="1">
    <citation type="submission" date="2024-07" db="EMBL/GenBank/DDBJ databases">
        <title>Section-level genome sequencing and comparative genomics of Aspergillus sections Usti and Cavernicolus.</title>
        <authorList>
            <consortium name="Lawrence Berkeley National Laboratory"/>
            <person name="Nybo J.L."/>
            <person name="Vesth T.C."/>
            <person name="Theobald S."/>
            <person name="Frisvad J.C."/>
            <person name="Larsen T.O."/>
            <person name="Kjaerboelling I."/>
            <person name="Rothschild-Mancinelli K."/>
            <person name="Lyhne E.K."/>
            <person name="Kogle M.E."/>
            <person name="Barry K."/>
            <person name="Clum A."/>
            <person name="Na H."/>
            <person name="Ledsgaard L."/>
            <person name="Lin J."/>
            <person name="Lipzen A."/>
            <person name="Kuo A."/>
            <person name="Riley R."/>
            <person name="Mondo S."/>
            <person name="Labutti K."/>
            <person name="Haridas S."/>
            <person name="Pangalinan J."/>
            <person name="Salamov A.A."/>
            <person name="Simmons B.A."/>
            <person name="Magnuson J.K."/>
            <person name="Chen J."/>
            <person name="Drula E."/>
            <person name="Henrissat B."/>
            <person name="Wiebenga A."/>
            <person name="Lubbers R.J."/>
            <person name="Gomes A.C."/>
            <person name="Makela M.R."/>
            <person name="Stajich J."/>
            <person name="Grigoriev I.V."/>
            <person name="Mortensen U.H."/>
            <person name="De Vries R.P."/>
            <person name="Baker S.E."/>
            <person name="Andersen M.R."/>
        </authorList>
    </citation>
    <scope>NUCLEOTIDE SEQUENCE [LARGE SCALE GENOMIC DNA]</scope>
    <source>
        <strain evidence="3 4">CBS 123904</strain>
    </source>
</reference>
<keyword evidence="4" id="KW-1185">Reference proteome</keyword>
<accession>A0ABR4IQ90</accession>
<comment type="caution">
    <text evidence="3">The sequence shown here is derived from an EMBL/GenBank/DDBJ whole genome shotgun (WGS) entry which is preliminary data.</text>
</comment>
<keyword evidence="1 3" id="KW-0378">Hydrolase</keyword>
<dbReference type="GO" id="GO:0016787">
    <property type="term" value="F:hydrolase activity"/>
    <property type="evidence" value="ECO:0007669"/>
    <property type="project" value="UniProtKB-KW"/>
</dbReference>